<sequence>MDSKITIPYKWSFDKDPISQDVTLKKGDMIIGFARSPNTDVSFKITSTNGSLAYTKNVAYNTGGVQPDSIAAVIYHAMSDMTTTLTFATSMKEYTIAAVFRNAELVGHNNLPHGRGTLQQTLPENKHNGMGILLVNRLSTNVSLPSYTQIVQAGPAINSAHMFVIDNIRTQEAQPASISDGGGNYSAIAAFLLATAVKGPDKPTNLNPSGSSSFPVIVGAAFTISWSYSSLDVGSTQKYYQVVIQKKIDNSAVYNTGMIESGSSTHKVTVDLLPDTEYYYIVRVWDQYNNFSPESERQYIKIFKAPTATPISPVGSRDKPGGANLAPILKWDYYDPQGKKQYAFDMRIKRVSDNFMVDNPYLTSIIGQYYVPSGKLEAGVVYSWSVRVKSVDFILGEWTPEQYFITNTPPSAPTLTLPVDTYRTSINPIFEALAGSDPEDDRQGFVIELASDEQFTLDKRVYNSKTDYKNWSYYDGHEWQPFDDYTLSNDTVKGKKIRFDMSDSEPLIKNTTYYWRMAGVDGTTGAFGNWSKTQSIRVGNILQFQLKEPILDKVEAHRLVMNAVYKIAEDGATPARLLVEVSNNAADESPTWEDMTQAFLNRDYLELQNRVKQADKWGLNVRITVFANDSLGPIEFDAFGFSFD</sequence>
<dbReference type="EMBL" id="PRKQ01000003">
    <property type="protein sequence ID" value="PPB10922.1"/>
    <property type="molecule type" value="Genomic_DNA"/>
</dbReference>
<protein>
    <recommendedName>
        <fullName evidence="1">Fibronectin type-III domain-containing protein</fullName>
    </recommendedName>
</protein>
<dbReference type="Gene3D" id="2.60.40.10">
    <property type="entry name" value="Immunoglobulins"/>
    <property type="match status" value="2"/>
</dbReference>
<dbReference type="RefSeq" id="WP_104030939.1">
    <property type="nucleotide sequence ID" value="NZ_PRKQ01000003.1"/>
</dbReference>
<dbReference type="InterPro" id="IPR036116">
    <property type="entry name" value="FN3_sf"/>
</dbReference>
<accession>A0AAP8QGM3</accession>
<comment type="caution">
    <text evidence="2">The sequence shown here is derived from an EMBL/GenBank/DDBJ whole genome shotgun (WGS) entry which is preliminary data.</text>
</comment>
<dbReference type="InterPro" id="IPR013783">
    <property type="entry name" value="Ig-like_fold"/>
</dbReference>
<dbReference type="InterPro" id="IPR003961">
    <property type="entry name" value="FN3_dom"/>
</dbReference>
<dbReference type="Proteomes" id="UP000239759">
    <property type="component" value="Unassembled WGS sequence"/>
</dbReference>
<dbReference type="AlphaFoldDB" id="A0AAP8QGM3"/>
<dbReference type="CDD" id="cd00063">
    <property type="entry name" value="FN3"/>
    <property type="match status" value="1"/>
</dbReference>
<reference evidence="2 3" key="1">
    <citation type="submission" date="2018-02" db="EMBL/GenBank/DDBJ databases">
        <title>Comparative analysis of genomes of three Brevibacillus laterosporus strains producers of potent antimicrobials isolated from silage.</title>
        <authorList>
            <person name="Kojic M."/>
            <person name="Miljkovic M."/>
            <person name="Studholme D."/>
            <person name="Filipic B."/>
        </authorList>
    </citation>
    <scope>NUCLEOTIDE SEQUENCE [LARGE SCALE GENOMIC DNA]</scope>
    <source>
        <strain evidence="2 3">BGSP11</strain>
    </source>
</reference>
<gene>
    <name evidence="2" type="ORF">C4A77_04670</name>
</gene>
<feature type="domain" description="Fibronectin type-III" evidence="1">
    <location>
        <begin position="202"/>
        <end position="306"/>
    </location>
</feature>
<name>A0AAP8QGM3_BRELA</name>
<dbReference type="Pfam" id="PF25788">
    <property type="entry name" value="Ig_Rha78A_N"/>
    <property type="match status" value="1"/>
</dbReference>
<organism evidence="2 3">
    <name type="scientific">Brevibacillus laterosporus</name>
    <name type="common">Bacillus laterosporus</name>
    <dbReference type="NCBI Taxonomy" id="1465"/>
    <lineage>
        <taxon>Bacteria</taxon>
        <taxon>Bacillati</taxon>
        <taxon>Bacillota</taxon>
        <taxon>Bacilli</taxon>
        <taxon>Bacillales</taxon>
        <taxon>Paenibacillaceae</taxon>
        <taxon>Brevibacillus</taxon>
    </lineage>
</organism>
<dbReference type="PROSITE" id="PS50853">
    <property type="entry name" value="FN3"/>
    <property type="match status" value="1"/>
</dbReference>
<proteinExistence type="predicted"/>
<dbReference type="SUPFAM" id="SSF49265">
    <property type="entry name" value="Fibronectin type III"/>
    <property type="match status" value="1"/>
</dbReference>
<evidence type="ECO:0000313" key="3">
    <source>
        <dbReference type="Proteomes" id="UP000239759"/>
    </source>
</evidence>
<evidence type="ECO:0000259" key="1">
    <source>
        <dbReference type="PROSITE" id="PS50853"/>
    </source>
</evidence>
<evidence type="ECO:0000313" key="2">
    <source>
        <dbReference type="EMBL" id="PPB10922.1"/>
    </source>
</evidence>